<dbReference type="Gene3D" id="1.20.1280.50">
    <property type="match status" value="1"/>
</dbReference>
<protein>
    <recommendedName>
        <fullName evidence="1">F-box domain-containing protein</fullName>
    </recommendedName>
</protein>
<dbReference type="OMA" id="ANIYELE"/>
<sequence>MLINELPDDCLLAIFDYIHILEDLINCFEVCEKWRNLIVGRTKRVKYVSVAWHCSSDSVFNRVNRPFDVTCLSKLFPNLRIFDFTNSFYLLSKVPIEDITKLIRDSESLKGIIWDKNLEFKIPQNSNLEMLSTGFINPNINSIYETVKQLNLCNFTLREFKEVAHCFPNLERLNIKSSEDTTDFSDGQVLENLKIVELADSNDTSCSFDFMDSCPALQSAYIEVNFVRFTCFYAKKHVNLQDLVLEFRVPNKWKDLSICISKYPNLKHLAIRNAYLRDEDIKQLILILPKLALLDVRATRGVTQEAADHVQDYCKQNGRSIKFYFKADDKQIESDWPQILNRLDKVCRGFDFMEHCFFRDFDFLPHLLDPIDD</sequence>
<dbReference type="InterPro" id="IPR001810">
    <property type="entry name" value="F-box_dom"/>
</dbReference>
<dbReference type="InterPro" id="IPR036047">
    <property type="entry name" value="F-box-like_dom_sf"/>
</dbReference>
<feature type="domain" description="F-box" evidence="1">
    <location>
        <begin position="1"/>
        <end position="50"/>
    </location>
</feature>
<evidence type="ECO:0000313" key="2">
    <source>
        <dbReference type="EnsemblMetazoa" id="tetur05g02320.1"/>
    </source>
</evidence>
<proteinExistence type="predicted"/>
<evidence type="ECO:0000259" key="1">
    <source>
        <dbReference type="PROSITE" id="PS50181"/>
    </source>
</evidence>
<accession>T1K4E5</accession>
<gene>
    <name evidence="2" type="primary">107360689</name>
</gene>
<keyword evidence="3" id="KW-1185">Reference proteome</keyword>
<dbReference type="SUPFAM" id="SSF52047">
    <property type="entry name" value="RNI-like"/>
    <property type="match status" value="1"/>
</dbReference>
<reference evidence="3" key="1">
    <citation type="submission" date="2011-08" db="EMBL/GenBank/DDBJ databases">
        <authorList>
            <person name="Rombauts S."/>
        </authorList>
    </citation>
    <scope>NUCLEOTIDE SEQUENCE</scope>
    <source>
        <strain evidence="3">London</strain>
    </source>
</reference>
<dbReference type="SUPFAM" id="SSF81383">
    <property type="entry name" value="F-box domain"/>
    <property type="match status" value="1"/>
</dbReference>
<reference evidence="2" key="2">
    <citation type="submission" date="2015-06" db="UniProtKB">
        <authorList>
            <consortium name="EnsemblMetazoa"/>
        </authorList>
    </citation>
    <scope>IDENTIFICATION</scope>
</reference>
<dbReference type="AlphaFoldDB" id="T1K4E5"/>
<dbReference type="HOGENOM" id="CLU_1564893_0_0_1"/>
<dbReference type="EnsemblMetazoa" id="tetur05g02320.1">
    <property type="protein sequence ID" value="tetur05g02320.1"/>
    <property type="gene ID" value="tetur05g02320"/>
</dbReference>
<dbReference type="Pfam" id="PF12937">
    <property type="entry name" value="F-box-like"/>
    <property type="match status" value="1"/>
</dbReference>
<name>T1K4E5_TETUR</name>
<dbReference type="Gene3D" id="3.80.10.10">
    <property type="entry name" value="Ribonuclease Inhibitor"/>
    <property type="match status" value="1"/>
</dbReference>
<dbReference type="EMBL" id="CAEY01001573">
    <property type="status" value="NOT_ANNOTATED_CDS"/>
    <property type="molecule type" value="Genomic_DNA"/>
</dbReference>
<dbReference type="InterPro" id="IPR032675">
    <property type="entry name" value="LRR_dom_sf"/>
</dbReference>
<dbReference type="Proteomes" id="UP000015104">
    <property type="component" value="Unassembled WGS sequence"/>
</dbReference>
<dbReference type="PROSITE" id="PS50181">
    <property type="entry name" value="FBOX"/>
    <property type="match status" value="1"/>
</dbReference>
<organism evidence="2 3">
    <name type="scientific">Tetranychus urticae</name>
    <name type="common">Two-spotted spider mite</name>
    <dbReference type="NCBI Taxonomy" id="32264"/>
    <lineage>
        <taxon>Eukaryota</taxon>
        <taxon>Metazoa</taxon>
        <taxon>Ecdysozoa</taxon>
        <taxon>Arthropoda</taxon>
        <taxon>Chelicerata</taxon>
        <taxon>Arachnida</taxon>
        <taxon>Acari</taxon>
        <taxon>Acariformes</taxon>
        <taxon>Trombidiformes</taxon>
        <taxon>Prostigmata</taxon>
        <taxon>Eleutherengona</taxon>
        <taxon>Raphignathae</taxon>
        <taxon>Tetranychoidea</taxon>
        <taxon>Tetranychidae</taxon>
        <taxon>Tetranychus</taxon>
    </lineage>
</organism>
<evidence type="ECO:0000313" key="3">
    <source>
        <dbReference type="Proteomes" id="UP000015104"/>
    </source>
</evidence>